<accession>A0AAV4TTQ5</accession>
<comment type="caution">
    <text evidence="1">The sequence shown here is derived from an EMBL/GenBank/DDBJ whole genome shotgun (WGS) entry which is preliminary data.</text>
</comment>
<dbReference type="AlphaFoldDB" id="A0AAV4TTQ5"/>
<proteinExistence type="predicted"/>
<organism evidence="1 2">
    <name type="scientific">Caerostris extrusa</name>
    <name type="common">Bark spider</name>
    <name type="synonym">Caerostris bankana</name>
    <dbReference type="NCBI Taxonomy" id="172846"/>
    <lineage>
        <taxon>Eukaryota</taxon>
        <taxon>Metazoa</taxon>
        <taxon>Ecdysozoa</taxon>
        <taxon>Arthropoda</taxon>
        <taxon>Chelicerata</taxon>
        <taxon>Arachnida</taxon>
        <taxon>Araneae</taxon>
        <taxon>Araneomorphae</taxon>
        <taxon>Entelegynae</taxon>
        <taxon>Araneoidea</taxon>
        <taxon>Araneidae</taxon>
        <taxon>Caerostris</taxon>
    </lineage>
</organism>
<protein>
    <submittedName>
        <fullName evidence="1">Uncharacterized protein</fullName>
    </submittedName>
</protein>
<dbReference type="Proteomes" id="UP001054945">
    <property type="component" value="Unassembled WGS sequence"/>
</dbReference>
<dbReference type="EMBL" id="BPLR01011587">
    <property type="protein sequence ID" value="GIY47523.1"/>
    <property type="molecule type" value="Genomic_DNA"/>
</dbReference>
<keyword evidence="2" id="KW-1185">Reference proteome</keyword>
<reference evidence="1 2" key="1">
    <citation type="submission" date="2021-06" db="EMBL/GenBank/DDBJ databases">
        <title>Caerostris extrusa draft genome.</title>
        <authorList>
            <person name="Kono N."/>
            <person name="Arakawa K."/>
        </authorList>
    </citation>
    <scope>NUCLEOTIDE SEQUENCE [LARGE SCALE GENOMIC DNA]</scope>
</reference>
<name>A0AAV4TTQ5_CAEEX</name>
<sequence>MLLFSASTFSLERQTEDMEMRGRQKGFPIVYKHGWTRLQSGTNLMSIFDGIPNELSAVNRRNVFPERSCCPVGTTLHLGVRAINTNARNRQPLLDGFTRCPRELVGENGGIKNAASVCMGGFIRVRGKDQR</sequence>
<evidence type="ECO:0000313" key="2">
    <source>
        <dbReference type="Proteomes" id="UP001054945"/>
    </source>
</evidence>
<evidence type="ECO:0000313" key="1">
    <source>
        <dbReference type="EMBL" id="GIY47523.1"/>
    </source>
</evidence>
<gene>
    <name evidence="1" type="ORF">CEXT_380761</name>
</gene>